<proteinExistence type="predicted"/>
<dbReference type="Pfam" id="PF01261">
    <property type="entry name" value="AP_endonuc_2"/>
    <property type="match status" value="1"/>
</dbReference>
<keyword evidence="3" id="KW-1185">Reference proteome</keyword>
<dbReference type="Proteomes" id="UP000623678">
    <property type="component" value="Unassembled WGS sequence"/>
</dbReference>
<evidence type="ECO:0000259" key="1">
    <source>
        <dbReference type="Pfam" id="PF01261"/>
    </source>
</evidence>
<reference evidence="2" key="1">
    <citation type="submission" date="2020-08" db="EMBL/GenBank/DDBJ databases">
        <title>Genome public.</title>
        <authorList>
            <person name="Liu C."/>
            <person name="Sun Q."/>
        </authorList>
    </citation>
    <scope>NUCLEOTIDE SEQUENCE</scope>
    <source>
        <strain evidence="2">NSJ-64</strain>
    </source>
</reference>
<dbReference type="EMBL" id="JACRTD010000011">
    <property type="protein sequence ID" value="MBC8586393.1"/>
    <property type="molecule type" value="Genomic_DNA"/>
</dbReference>
<protein>
    <submittedName>
        <fullName evidence="2">Sugar phosphate isomerase/epimerase</fullName>
    </submittedName>
</protein>
<name>A0A926IJ73_9FIRM</name>
<dbReference type="PANTHER" id="PTHR12110:SF21">
    <property type="entry name" value="XYLOSE ISOMERASE-LIKE TIM BARREL DOMAIN-CONTAINING PROTEIN"/>
    <property type="match status" value="1"/>
</dbReference>
<gene>
    <name evidence="2" type="ORF">H8705_12460</name>
</gene>
<dbReference type="GO" id="GO:0016853">
    <property type="term" value="F:isomerase activity"/>
    <property type="evidence" value="ECO:0007669"/>
    <property type="project" value="UniProtKB-KW"/>
</dbReference>
<dbReference type="InterPro" id="IPR036237">
    <property type="entry name" value="Xyl_isomerase-like_sf"/>
</dbReference>
<organism evidence="2 3">
    <name type="scientific">Youxingia wuxianensis</name>
    <dbReference type="NCBI Taxonomy" id="2763678"/>
    <lineage>
        <taxon>Bacteria</taxon>
        <taxon>Bacillati</taxon>
        <taxon>Bacillota</taxon>
        <taxon>Clostridia</taxon>
        <taxon>Eubacteriales</taxon>
        <taxon>Oscillospiraceae</taxon>
        <taxon>Youxingia</taxon>
    </lineage>
</organism>
<evidence type="ECO:0000313" key="3">
    <source>
        <dbReference type="Proteomes" id="UP000623678"/>
    </source>
</evidence>
<dbReference type="InterPro" id="IPR050312">
    <property type="entry name" value="IolE/XylAMocC-like"/>
</dbReference>
<comment type="caution">
    <text evidence="2">The sequence shown here is derived from an EMBL/GenBank/DDBJ whole genome shotgun (WGS) entry which is preliminary data.</text>
</comment>
<dbReference type="SUPFAM" id="SSF51658">
    <property type="entry name" value="Xylose isomerase-like"/>
    <property type="match status" value="1"/>
</dbReference>
<dbReference type="AlphaFoldDB" id="A0A926IJ73"/>
<dbReference type="PANTHER" id="PTHR12110">
    <property type="entry name" value="HYDROXYPYRUVATE ISOMERASE"/>
    <property type="match status" value="1"/>
</dbReference>
<dbReference type="InterPro" id="IPR013022">
    <property type="entry name" value="Xyl_isomerase-like_TIM-brl"/>
</dbReference>
<dbReference type="RefSeq" id="WP_262396115.1">
    <property type="nucleotide sequence ID" value="NZ_JACRTD010000011.1"/>
</dbReference>
<feature type="domain" description="Xylose isomerase-like TIM barrel" evidence="1">
    <location>
        <begin position="28"/>
        <end position="279"/>
    </location>
</feature>
<keyword evidence="2" id="KW-0413">Isomerase</keyword>
<evidence type="ECO:0000313" key="2">
    <source>
        <dbReference type="EMBL" id="MBC8586393.1"/>
    </source>
</evidence>
<dbReference type="Gene3D" id="3.20.20.150">
    <property type="entry name" value="Divalent-metal-dependent TIM barrel enzymes"/>
    <property type="match status" value="1"/>
</dbReference>
<accession>A0A926IJ73</accession>
<sequence length="283" mass="32239">MSKITMDNMSVMSVCYTRYSLEYTMESIAGAGLKQFEFYAGSPHYTSFDYPDPKEKAARLDYIVKLLQKNNLKLSCLTAENCIYPINIAAKEDELREISVQHYLDYVDDAVTLGSPALFMCSGFGYYNEPAEPAFQRSMESIKRICEKAEKKGICLFLEQLAPDESNLVYDLKTLKKMIDQVNSPALKICVDTVAMEVQKETIEEYYRIFPDKIAHVHMQDGTPQGHLVAGEGNADFKKYLDTLRKYDFKGAITTEINNDIYLRDPDAALRKALAYLRPLLDD</sequence>